<dbReference type="AlphaFoldDB" id="A0A8J5XYH9"/>
<comment type="caution">
    <text evidence="5">The sequence shown here is derived from an EMBL/GenBank/DDBJ whole genome shotgun (WGS) entry which is preliminary data.</text>
</comment>
<evidence type="ECO:0008006" key="7">
    <source>
        <dbReference type="Google" id="ProtNLM"/>
    </source>
</evidence>
<evidence type="ECO:0000313" key="6">
    <source>
        <dbReference type="Proteomes" id="UP000751190"/>
    </source>
</evidence>
<name>A0A8J5XYH9_DIALT</name>
<dbReference type="SUPFAM" id="SSF47095">
    <property type="entry name" value="HMG-box"/>
    <property type="match status" value="1"/>
</dbReference>
<protein>
    <recommendedName>
        <fullName evidence="7">HMG box domain-containing protein</fullName>
    </recommendedName>
</protein>
<evidence type="ECO:0000256" key="1">
    <source>
        <dbReference type="PROSITE-ProRule" id="PRU00267"/>
    </source>
</evidence>
<dbReference type="InterPro" id="IPR001739">
    <property type="entry name" value="Methyl_CpG_DNA-bd"/>
</dbReference>
<feature type="domain" description="MBD" evidence="4">
    <location>
        <begin position="18"/>
        <end position="99"/>
    </location>
</feature>
<dbReference type="Gene3D" id="1.10.30.10">
    <property type="entry name" value="High mobility group box domain"/>
    <property type="match status" value="1"/>
</dbReference>
<dbReference type="InterPro" id="IPR036910">
    <property type="entry name" value="HMG_box_dom_sf"/>
</dbReference>
<dbReference type="InterPro" id="IPR009071">
    <property type="entry name" value="HMG_box_dom"/>
</dbReference>
<dbReference type="PROSITE" id="PS50982">
    <property type="entry name" value="MBD"/>
    <property type="match status" value="1"/>
</dbReference>
<dbReference type="Proteomes" id="UP000751190">
    <property type="component" value="Unassembled WGS sequence"/>
</dbReference>
<gene>
    <name evidence="5" type="ORF">KFE25_006867</name>
</gene>
<dbReference type="Gene3D" id="3.30.890.10">
    <property type="entry name" value="Methyl-cpg-binding Protein 2, Chain A"/>
    <property type="match status" value="1"/>
</dbReference>
<dbReference type="GO" id="GO:0003677">
    <property type="term" value="F:DNA binding"/>
    <property type="evidence" value="ECO:0007669"/>
    <property type="project" value="UniProtKB-UniRule"/>
</dbReference>
<keyword evidence="1" id="KW-0539">Nucleus</keyword>
<dbReference type="InterPro" id="IPR016177">
    <property type="entry name" value="DNA-bd_dom_sf"/>
</dbReference>
<reference evidence="5" key="1">
    <citation type="submission" date="2021-05" db="EMBL/GenBank/DDBJ databases">
        <title>The genome of the haptophyte Pavlova lutheri (Diacronema luteri, Pavlovales) - a model for lipid biosynthesis in eukaryotic algae.</title>
        <authorList>
            <person name="Hulatt C.J."/>
            <person name="Posewitz M.C."/>
        </authorList>
    </citation>
    <scope>NUCLEOTIDE SEQUENCE</scope>
    <source>
        <strain evidence="5">NIVA-4/92</strain>
    </source>
</reference>
<keyword evidence="6" id="KW-1185">Reference proteome</keyword>
<accession>A0A8J5XYH9</accession>
<feature type="DNA-binding region" description="HMG box" evidence="1">
    <location>
        <begin position="138"/>
        <end position="190"/>
    </location>
</feature>
<evidence type="ECO:0000259" key="4">
    <source>
        <dbReference type="PROSITE" id="PS50982"/>
    </source>
</evidence>
<evidence type="ECO:0000256" key="2">
    <source>
        <dbReference type="SAM" id="MobiDB-lite"/>
    </source>
</evidence>
<sequence>MEVERDTRRPKEKQTFRSAAEHYLLNGLPDGWELEAVPRRSRRAGTKHWDHYWIPPPEPGGIRNKRLRSMNEVRRFLNPENAAHERAKRDDQDNQAIRKVLDALLSKVEKRCGEKKAAAVAPGGHRRALPMRSVNDIMRDPLSAFMLFGIEQHASSPPAATAEARDFVKAYGQTWLGLTAAERLPYERMASALEPQRCALLRARAEKKRIGLANKARATPTQARTGPDELLDGAANAQLGSGHFAPGASSRGGAARGRGRGGAGGGSGRGKRPAQEEESDGGGGSKRMTPANAYAPQYLGGAVRRASKGGAADESDPPDSPKLE</sequence>
<evidence type="ECO:0000259" key="3">
    <source>
        <dbReference type="PROSITE" id="PS50118"/>
    </source>
</evidence>
<feature type="compositionally biased region" description="Gly residues" evidence="2">
    <location>
        <begin position="254"/>
        <end position="268"/>
    </location>
</feature>
<proteinExistence type="predicted"/>
<keyword evidence="1" id="KW-0238">DNA-binding</keyword>
<feature type="domain" description="HMG box" evidence="3">
    <location>
        <begin position="138"/>
        <end position="190"/>
    </location>
</feature>
<dbReference type="EMBL" id="JAGTXO010000005">
    <property type="protein sequence ID" value="KAG8467815.1"/>
    <property type="molecule type" value="Genomic_DNA"/>
</dbReference>
<dbReference type="SUPFAM" id="SSF54171">
    <property type="entry name" value="DNA-binding domain"/>
    <property type="match status" value="1"/>
</dbReference>
<dbReference type="CDD" id="cd00084">
    <property type="entry name" value="HMG-box_SF"/>
    <property type="match status" value="1"/>
</dbReference>
<dbReference type="PROSITE" id="PS50118">
    <property type="entry name" value="HMG_BOX_2"/>
    <property type="match status" value="1"/>
</dbReference>
<feature type="region of interest" description="Disordered" evidence="2">
    <location>
        <begin position="212"/>
        <end position="324"/>
    </location>
</feature>
<dbReference type="OrthoDB" id="10625612at2759"/>
<evidence type="ECO:0000313" key="5">
    <source>
        <dbReference type="EMBL" id="KAG8467815.1"/>
    </source>
</evidence>
<dbReference type="GO" id="GO:0005634">
    <property type="term" value="C:nucleus"/>
    <property type="evidence" value="ECO:0007669"/>
    <property type="project" value="UniProtKB-UniRule"/>
</dbReference>
<organism evidence="5 6">
    <name type="scientific">Diacronema lutheri</name>
    <name type="common">Unicellular marine alga</name>
    <name type="synonym">Monochrysis lutheri</name>
    <dbReference type="NCBI Taxonomy" id="2081491"/>
    <lineage>
        <taxon>Eukaryota</taxon>
        <taxon>Haptista</taxon>
        <taxon>Haptophyta</taxon>
        <taxon>Pavlovophyceae</taxon>
        <taxon>Pavlovales</taxon>
        <taxon>Pavlovaceae</taxon>
        <taxon>Diacronema</taxon>
    </lineage>
</organism>